<name>A0A9P5JUM0_9AGAM</name>
<evidence type="ECO:0008006" key="4">
    <source>
        <dbReference type="Google" id="ProtNLM"/>
    </source>
</evidence>
<protein>
    <recommendedName>
        <fullName evidence="4">CCHC-type domain-containing protein</fullName>
    </recommendedName>
</protein>
<comment type="caution">
    <text evidence="2">The sequence shown here is derived from an EMBL/GenBank/DDBJ whole genome shotgun (WGS) entry which is preliminary data.</text>
</comment>
<accession>A0A9P5JUM0</accession>
<feature type="region of interest" description="Disordered" evidence="1">
    <location>
        <begin position="122"/>
        <end position="159"/>
    </location>
</feature>
<evidence type="ECO:0000256" key="1">
    <source>
        <dbReference type="SAM" id="MobiDB-lite"/>
    </source>
</evidence>
<dbReference type="Proteomes" id="UP000759537">
    <property type="component" value="Unassembled WGS sequence"/>
</dbReference>
<organism evidence="2 3">
    <name type="scientific">Russula ochroleuca</name>
    <dbReference type="NCBI Taxonomy" id="152965"/>
    <lineage>
        <taxon>Eukaryota</taxon>
        <taxon>Fungi</taxon>
        <taxon>Dikarya</taxon>
        <taxon>Basidiomycota</taxon>
        <taxon>Agaricomycotina</taxon>
        <taxon>Agaricomycetes</taxon>
        <taxon>Russulales</taxon>
        <taxon>Russulaceae</taxon>
        <taxon>Russula</taxon>
    </lineage>
</organism>
<dbReference type="AlphaFoldDB" id="A0A9P5JUM0"/>
<dbReference type="EMBL" id="WHVB01000109">
    <property type="protein sequence ID" value="KAF8461837.1"/>
    <property type="molecule type" value="Genomic_DNA"/>
</dbReference>
<reference evidence="2" key="2">
    <citation type="journal article" date="2020" name="Nat. Commun.">
        <title>Large-scale genome sequencing of mycorrhizal fungi provides insights into the early evolution of symbiotic traits.</title>
        <authorList>
            <person name="Miyauchi S."/>
            <person name="Kiss E."/>
            <person name="Kuo A."/>
            <person name="Drula E."/>
            <person name="Kohler A."/>
            <person name="Sanchez-Garcia M."/>
            <person name="Morin E."/>
            <person name="Andreopoulos B."/>
            <person name="Barry K.W."/>
            <person name="Bonito G."/>
            <person name="Buee M."/>
            <person name="Carver A."/>
            <person name="Chen C."/>
            <person name="Cichocki N."/>
            <person name="Clum A."/>
            <person name="Culley D."/>
            <person name="Crous P.W."/>
            <person name="Fauchery L."/>
            <person name="Girlanda M."/>
            <person name="Hayes R.D."/>
            <person name="Keri Z."/>
            <person name="LaButti K."/>
            <person name="Lipzen A."/>
            <person name="Lombard V."/>
            <person name="Magnuson J."/>
            <person name="Maillard F."/>
            <person name="Murat C."/>
            <person name="Nolan M."/>
            <person name="Ohm R.A."/>
            <person name="Pangilinan J."/>
            <person name="Pereira M.F."/>
            <person name="Perotto S."/>
            <person name="Peter M."/>
            <person name="Pfister S."/>
            <person name="Riley R."/>
            <person name="Sitrit Y."/>
            <person name="Stielow J.B."/>
            <person name="Szollosi G."/>
            <person name="Zifcakova L."/>
            <person name="Stursova M."/>
            <person name="Spatafora J.W."/>
            <person name="Tedersoo L."/>
            <person name="Vaario L.M."/>
            <person name="Yamada A."/>
            <person name="Yan M."/>
            <person name="Wang P."/>
            <person name="Xu J."/>
            <person name="Bruns T."/>
            <person name="Baldrian P."/>
            <person name="Vilgalys R."/>
            <person name="Dunand C."/>
            <person name="Henrissat B."/>
            <person name="Grigoriev I.V."/>
            <person name="Hibbett D."/>
            <person name="Nagy L.G."/>
            <person name="Martin F.M."/>
        </authorList>
    </citation>
    <scope>NUCLEOTIDE SEQUENCE</scope>
    <source>
        <strain evidence="2">Prilba</strain>
    </source>
</reference>
<gene>
    <name evidence="2" type="ORF">DFH94DRAFT_686976</name>
</gene>
<reference evidence="2" key="1">
    <citation type="submission" date="2019-10" db="EMBL/GenBank/DDBJ databases">
        <authorList>
            <consortium name="DOE Joint Genome Institute"/>
            <person name="Kuo A."/>
            <person name="Miyauchi S."/>
            <person name="Kiss E."/>
            <person name="Drula E."/>
            <person name="Kohler A."/>
            <person name="Sanchez-Garcia M."/>
            <person name="Andreopoulos B."/>
            <person name="Barry K.W."/>
            <person name="Bonito G."/>
            <person name="Buee M."/>
            <person name="Carver A."/>
            <person name="Chen C."/>
            <person name="Cichocki N."/>
            <person name="Clum A."/>
            <person name="Culley D."/>
            <person name="Crous P.W."/>
            <person name="Fauchery L."/>
            <person name="Girlanda M."/>
            <person name="Hayes R."/>
            <person name="Keri Z."/>
            <person name="LaButti K."/>
            <person name="Lipzen A."/>
            <person name="Lombard V."/>
            <person name="Magnuson J."/>
            <person name="Maillard F."/>
            <person name="Morin E."/>
            <person name="Murat C."/>
            <person name="Nolan M."/>
            <person name="Ohm R."/>
            <person name="Pangilinan J."/>
            <person name="Pereira M."/>
            <person name="Perotto S."/>
            <person name="Peter M."/>
            <person name="Riley R."/>
            <person name="Sitrit Y."/>
            <person name="Stielow B."/>
            <person name="Szollosi G."/>
            <person name="Zifcakova L."/>
            <person name="Stursova M."/>
            <person name="Spatafora J.W."/>
            <person name="Tedersoo L."/>
            <person name="Vaario L.-M."/>
            <person name="Yamada A."/>
            <person name="Yan M."/>
            <person name="Wang P."/>
            <person name="Xu J."/>
            <person name="Bruns T."/>
            <person name="Baldrian P."/>
            <person name="Vilgalys R."/>
            <person name="Henrissat B."/>
            <person name="Grigoriev I.V."/>
            <person name="Hibbett D."/>
            <person name="Nagy L.G."/>
            <person name="Martin F.M."/>
        </authorList>
    </citation>
    <scope>NUCLEOTIDE SEQUENCE</scope>
    <source>
        <strain evidence="2">Prilba</strain>
    </source>
</reference>
<sequence>MSSTNNSRASSPEFVFNEADIPPSSPMQRAVHCAVEHTVMIVEASRLFNIPVSQTIQAFRQQSPLQGMFTLQTDPLPIPPCTDTLIPVWSYTRDTVHTYPFNPVIQMDASLLRNSPLPSPIYAPQTPAKSPLPPYEPLSSPESEIRLTSPQTEGPQVGQHPGEGWVPNEGVHTYPGVCISDNQGGPEILEFLFYEQDKDEPRLLATRGHGCHIYLFPLYACPDKFPRRVLTEKEEFGFQDGKLFSPLVDLALVKEGDPSLAAEVWVYRGAHHSCKRLAKHMAQLKEQYTEARWERRASVCRLACANAIACIEPRVLSGLNQDDHFSPSLHDKAILTYTDLWLECSRPEGDECTWCRKAGHDTHRCPAINKCLYCGRWGHLEHSCYHTHINCKKGKICHMPRDHQKHDTMCRADVCTFSA</sequence>
<keyword evidence="3" id="KW-1185">Reference proteome</keyword>
<evidence type="ECO:0000313" key="3">
    <source>
        <dbReference type="Proteomes" id="UP000759537"/>
    </source>
</evidence>
<proteinExistence type="predicted"/>
<evidence type="ECO:0000313" key="2">
    <source>
        <dbReference type="EMBL" id="KAF8461837.1"/>
    </source>
</evidence>